<comment type="subcellular location">
    <subcellularLocation>
        <location evidence="3 15">Cytoplasm</location>
    </subcellularLocation>
</comment>
<dbReference type="GO" id="GO:0005524">
    <property type="term" value="F:ATP binding"/>
    <property type="evidence" value="ECO:0007669"/>
    <property type="project" value="UniProtKB-KW"/>
</dbReference>
<evidence type="ECO:0000313" key="17">
    <source>
        <dbReference type="EMBL" id="RLE48391.1"/>
    </source>
</evidence>
<dbReference type="InterPro" id="IPR023019">
    <property type="entry name" value="His_synth_HisIE"/>
</dbReference>
<proteinExistence type="inferred from homology"/>
<evidence type="ECO:0000256" key="10">
    <source>
        <dbReference type="ARBA" id="ARBA00022741"/>
    </source>
</evidence>
<comment type="similarity">
    <text evidence="7 15">In the N-terminal section; belongs to the PRA-CH family.</text>
</comment>
<dbReference type="Pfam" id="PF01503">
    <property type="entry name" value="PRA-PH"/>
    <property type="match status" value="1"/>
</dbReference>
<evidence type="ECO:0000256" key="5">
    <source>
        <dbReference type="ARBA" id="ARBA00005204"/>
    </source>
</evidence>
<protein>
    <recommendedName>
        <fullName evidence="15">Histidine biosynthesis bifunctional protein HisIE</fullName>
    </recommendedName>
    <domain>
        <recommendedName>
            <fullName evidence="15">Phosphoribosyl-AMP cyclohydrolase</fullName>
            <shortName evidence="15">PRA-CH</shortName>
            <ecNumber evidence="15">3.5.4.19</ecNumber>
        </recommendedName>
    </domain>
    <domain>
        <recommendedName>
            <fullName evidence="15">Phosphoribosyl-ATP pyrophosphatase</fullName>
            <shortName evidence="15">PRA-PH</shortName>
            <ecNumber evidence="15">3.6.1.31</ecNumber>
        </recommendedName>
    </domain>
</protein>
<dbReference type="AlphaFoldDB" id="A0A497EWU3"/>
<organism evidence="18 19">
    <name type="scientific">Thermoproteota archaeon</name>
    <dbReference type="NCBI Taxonomy" id="2056631"/>
    <lineage>
        <taxon>Archaea</taxon>
        <taxon>Thermoproteota</taxon>
    </lineage>
</organism>
<keyword evidence="13 15" id="KW-0368">Histidine biosynthesis</keyword>
<evidence type="ECO:0000256" key="13">
    <source>
        <dbReference type="ARBA" id="ARBA00023102"/>
    </source>
</evidence>
<dbReference type="InterPro" id="IPR008179">
    <property type="entry name" value="HisE"/>
</dbReference>
<dbReference type="Proteomes" id="UP000272051">
    <property type="component" value="Unassembled WGS sequence"/>
</dbReference>
<dbReference type="InterPro" id="IPR002496">
    <property type="entry name" value="PRib_AMP_CycHydrolase_dom"/>
</dbReference>
<name>A0A497EWU3_9CREN</name>
<accession>A0A497EWU3</accession>
<dbReference type="HAMAP" id="MF_01019">
    <property type="entry name" value="HisIE"/>
    <property type="match status" value="1"/>
</dbReference>
<dbReference type="Proteomes" id="UP000278475">
    <property type="component" value="Unassembled WGS sequence"/>
</dbReference>
<dbReference type="SUPFAM" id="SSF101386">
    <property type="entry name" value="all-alpha NTP pyrophosphatases"/>
    <property type="match status" value="1"/>
</dbReference>
<evidence type="ECO:0000256" key="11">
    <source>
        <dbReference type="ARBA" id="ARBA00022801"/>
    </source>
</evidence>
<evidence type="ECO:0000256" key="9">
    <source>
        <dbReference type="ARBA" id="ARBA00022605"/>
    </source>
</evidence>
<dbReference type="GO" id="GO:0004636">
    <property type="term" value="F:phosphoribosyl-ATP diphosphatase activity"/>
    <property type="evidence" value="ECO:0007669"/>
    <property type="project" value="UniProtKB-UniRule"/>
</dbReference>
<dbReference type="CDD" id="cd11534">
    <property type="entry name" value="NTP-PPase_HisIE_like"/>
    <property type="match status" value="1"/>
</dbReference>
<dbReference type="Gene3D" id="3.10.20.810">
    <property type="entry name" value="Phosphoribosyl-AMP cyclohydrolase"/>
    <property type="match status" value="1"/>
</dbReference>
<feature type="domain" description="Phosphoribosyl-AMP cyclohydrolase" evidence="16">
    <location>
        <begin position="34"/>
        <end position="107"/>
    </location>
</feature>
<keyword evidence="12 15" id="KW-0067">ATP-binding</keyword>
<dbReference type="EMBL" id="QMQX01000109">
    <property type="protein sequence ID" value="RLE51451.1"/>
    <property type="molecule type" value="Genomic_DNA"/>
</dbReference>
<dbReference type="PANTHER" id="PTHR42945">
    <property type="entry name" value="HISTIDINE BIOSYNTHESIS BIFUNCTIONAL PROTEIN"/>
    <property type="match status" value="1"/>
</dbReference>
<dbReference type="InterPro" id="IPR026660">
    <property type="entry name" value="PRA-CH"/>
</dbReference>
<evidence type="ECO:0000313" key="20">
    <source>
        <dbReference type="Proteomes" id="UP000278475"/>
    </source>
</evidence>
<dbReference type="InterPro" id="IPR021130">
    <property type="entry name" value="PRib-ATP_PPHydrolase-like"/>
</dbReference>
<dbReference type="NCBIfam" id="TIGR03188">
    <property type="entry name" value="histidine_hisI"/>
    <property type="match status" value="1"/>
</dbReference>
<dbReference type="HAMAP" id="MF_01021">
    <property type="entry name" value="HisI"/>
    <property type="match status" value="1"/>
</dbReference>
<evidence type="ECO:0000313" key="18">
    <source>
        <dbReference type="EMBL" id="RLE51451.1"/>
    </source>
</evidence>
<comment type="caution">
    <text evidence="18">The sequence shown here is derived from an EMBL/GenBank/DDBJ whole genome shotgun (WGS) entry which is preliminary data.</text>
</comment>
<dbReference type="GO" id="GO:0004635">
    <property type="term" value="F:phosphoribosyl-AMP cyclohydrolase activity"/>
    <property type="evidence" value="ECO:0007669"/>
    <property type="project" value="UniProtKB-UniRule"/>
</dbReference>
<keyword evidence="14 15" id="KW-0511">Multifunctional enzyme</keyword>
<reference evidence="19 20" key="1">
    <citation type="submission" date="2018-06" db="EMBL/GenBank/DDBJ databases">
        <title>Extensive metabolic versatility and redundancy in microbially diverse, dynamic hydrothermal sediments.</title>
        <authorList>
            <person name="Dombrowski N."/>
            <person name="Teske A."/>
            <person name="Baker B.J."/>
        </authorList>
    </citation>
    <scope>NUCLEOTIDE SEQUENCE [LARGE SCALE GENOMIC DNA]</scope>
    <source>
        <strain evidence="18">B34_G17</strain>
        <strain evidence="17">B66_G16</strain>
    </source>
</reference>
<dbReference type="FunFam" id="3.10.20.810:FF:000001">
    <property type="entry name" value="Histidine biosynthesis bifunctional protein HisIE"/>
    <property type="match status" value="1"/>
</dbReference>
<evidence type="ECO:0000256" key="7">
    <source>
        <dbReference type="ARBA" id="ARBA00008299"/>
    </source>
</evidence>
<keyword evidence="9 15" id="KW-0028">Amino-acid biosynthesis</keyword>
<dbReference type="GO" id="GO:0000105">
    <property type="term" value="P:L-histidine biosynthetic process"/>
    <property type="evidence" value="ECO:0007669"/>
    <property type="project" value="UniProtKB-UniRule"/>
</dbReference>
<sequence>MEEAEKIASSLNFEKLNGLIPAIAQDYATGRVLMLAFMNREALVKTLTTGVMHYWSRSKNRLWVKGEESGHYQYVKEVYVDCDSDALLFKVEQVGVACHTGNESCFYRKLEAGKVEEVGAPPSSVLDEVFEVILERLSKPRAGSYVASVAEKGLDHSLQKLGEEVIEFILAMKGADEKAKVSEAADVFFHAELSLALGKLHLKDVLNELVKRRR</sequence>
<comment type="catalytic activity">
    <reaction evidence="1 15">
        <text>1-(5-phospho-beta-D-ribosyl)-5'-AMP + H2O = 1-(5-phospho-beta-D-ribosyl)-5-[(5-phospho-beta-D-ribosylamino)methylideneamino]imidazole-4-carboxamide</text>
        <dbReference type="Rhea" id="RHEA:20049"/>
        <dbReference type="ChEBI" id="CHEBI:15377"/>
        <dbReference type="ChEBI" id="CHEBI:58435"/>
        <dbReference type="ChEBI" id="CHEBI:59457"/>
        <dbReference type="EC" id="3.5.4.19"/>
    </reaction>
</comment>
<evidence type="ECO:0000259" key="16">
    <source>
        <dbReference type="Pfam" id="PF01502"/>
    </source>
</evidence>
<dbReference type="NCBIfam" id="NF000768">
    <property type="entry name" value="PRK00051.1"/>
    <property type="match status" value="1"/>
</dbReference>
<comment type="catalytic activity">
    <reaction evidence="2 15">
        <text>1-(5-phospho-beta-D-ribosyl)-ATP + H2O = 1-(5-phospho-beta-D-ribosyl)-5'-AMP + diphosphate + H(+)</text>
        <dbReference type="Rhea" id="RHEA:22828"/>
        <dbReference type="ChEBI" id="CHEBI:15377"/>
        <dbReference type="ChEBI" id="CHEBI:15378"/>
        <dbReference type="ChEBI" id="CHEBI:33019"/>
        <dbReference type="ChEBI" id="CHEBI:59457"/>
        <dbReference type="ChEBI" id="CHEBI:73183"/>
        <dbReference type="EC" id="3.6.1.31"/>
    </reaction>
</comment>
<evidence type="ECO:0000256" key="8">
    <source>
        <dbReference type="ARBA" id="ARBA00022490"/>
    </source>
</evidence>
<dbReference type="EC" id="3.6.1.31" evidence="15"/>
<gene>
    <name evidence="15" type="primary">hisI</name>
    <name evidence="15" type="synonym">hisIE</name>
    <name evidence="17" type="ORF">DRJ31_07405</name>
    <name evidence="18" type="ORF">DRJ33_05945</name>
</gene>
<feature type="region of interest" description="Phosphoribosyl-AMP cyclohydrolase" evidence="15">
    <location>
        <begin position="1"/>
        <end position="125"/>
    </location>
</feature>
<dbReference type="NCBIfam" id="NF002747">
    <property type="entry name" value="PRK02759.1"/>
    <property type="match status" value="1"/>
</dbReference>
<keyword evidence="10 15" id="KW-0547">Nucleotide-binding</keyword>
<comment type="similarity">
    <text evidence="6 15">In the C-terminal section; belongs to the PRA-PH family.</text>
</comment>
<dbReference type="PANTHER" id="PTHR42945:SF1">
    <property type="entry name" value="HISTIDINE BIOSYNTHESIS BIFUNCTIONAL PROTEIN HIS7"/>
    <property type="match status" value="1"/>
</dbReference>
<evidence type="ECO:0000256" key="15">
    <source>
        <dbReference type="HAMAP-Rule" id="MF_01019"/>
    </source>
</evidence>
<keyword evidence="8 15" id="KW-0963">Cytoplasm</keyword>
<evidence type="ECO:0000256" key="2">
    <source>
        <dbReference type="ARBA" id="ARBA00001460"/>
    </source>
</evidence>
<evidence type="ECO:0000256" key="4">
    <source>
        <dbReference type="ARBA" id="ARBA00005169"/>
    </source>
</evidence>
<comment type="pathway">
    <text evidence="5 15">Amino-acid biosynthesis; L-histidine biosynthesis; L-histidine from 5-phospho-alpha-D-ribose 1-diphosphate: step 2/9.</text>
</comment>
<dbReference type="UniPathway" id="UPA00031">
    <property type="reaction ID" value="UER00007"/>
</dbReference>
<dbReference type="InterPro" id="IPR038019">
    <property type="entry name" value="PRib_AMP_CycHydrolase_sf"/>
</dbReference>
<dbReference type="EMBL" id="QMQV01000079">
    <property type="protein sequence ID" value="RLE48391.1"/>
    <property type="molecule type" value="Genomic_DNA"/>
</dbReference>
<evidence type="ECO:0000256" key="3">
    <source>
        <dbReference type="ARBA" id="ARBA00004496"/>
    </source>
</evidence>
<evidence type="ECO:0000256" key="1">
    <source>
        <dbReference type="ARBA" id="ARBA00000024"/>
    </source>
</evidence>
<dbReference type="SUPFAM" id="SSF141734">
    <property type="entry name" value="HisI-like"/>
    <property type="match status" value="1"/>
</dbReference>
<dbReference type="EC" id="3.5.4.19" evidence="15"/>
<comment type="pathway">
    <text evidence="4 15">Amino-acid biosynthesis; L-histidine biosynthesis; L-histidine from 5-phospho-alpha-D-ribose 1-diphosphate: step 3/9.</text>
</comment>
<evidence type="ECO:0000313" key="19">
    <source>
        <dbReference type="Proteomes" id="UP000272051"/>
    </source>
</evidence>
<evidence type="ECO:0000256" key="6">
    <source>
        <dbReference type="ARBA" id="ARBA00007731"/>
    </source>
</evidence>
<dbReference type="Pfam" id="PF01502">
    <property type="entry name" value="PRA-CH"/>
    <property type="match status" value="1"/>
</dbReference>
<feature type="region of interest" description="Phosphoribosyl-ATP pyrophosphohydrolase" evidence="15">
    <location>
        <begin position="126"/>
        <end position="214"/>
    </location>
</feature>
<dbReference type="GO" id="GO:0005737">
    <property type="term" value="C:cytoplasm"/>
    <property type="evidence" value="ECO:0007669"/>
    <property type="project" value="UniProtKB-SubCell"/>
</dbReference>
<keyword evidence="11 15" id="KW-0378">Hydrolase</keyword>
<evidence type="ECO:0000256" key="14">
    <source>
        <dbReference type="ARBA" id="ARBA00023268"/>
    </source>
</evidence>
<evidence type="ECO:0000256" key="12">
    <source>
        <dbReference type="ARBA" id="ARBA00022840"/>
    </source>
</evidence>
<dbReference type="Gene3D" id="1.10.287.1080">
    <property type="entry name" value="MazG-like"/>
    <property type="match status" value="1"/>
</dbReference>